<gene>
    <name evidence="1" type="ORF">CSLFYP84_02169</name>
</gene>
<dbReference type="AlphaFoldDB" id="A0A6N3ESP6"/>
<name>A0A6N3ESP6_CLOSY</name>
<dbReference type="RefSeq" id="WP_156684648.1">
    <property type="nucleotide sequence ID" value="NZ_CACRUA010000026.1"/>
</dbReference>
<protein>
    <submittedName>
        <fullName evidence="1">Uncharacterized protein</fullName>
    </submittedName>
</protein>
<reference evidence="1" key="1">
    <citation type="submission" date="2019-11" db="EMBL/GenBank/DDBJ databases">
        <authorList>
            <person name="Feng L."/>
        </authorList>
    </citation>
    <scope>NUCLEOTIDE SEQUENCE</scope>
    <source>
        <strain evidence="1">CsymbiosumLFYP84</strain>
    </source>
</reference>
<dbReference type="EMBL" id="CACRUA010000026">
    <property type="protein sequence ID" value="VYU41781.1"/>
    <property type="molecule type" value="Genomic_DNA"/>
</dbReference>
<organism evidence="1">
    <name type="scientific">Clostridium symbiosum</name>
    <name type="common">Bacteroides symbiosus</name>
    <dbReference type="NCBI Taxonomy" id="1512"/>
    <lineage>
        <taxon>Bacteria</taxon>
        <taxon>Bacillati</taxon>
        <taxon>Bacillota</taxon>
        <taxon>Clostridia</taxon>
        <taxon>Lachnospirales</taxon>
        <taxon>Lachnospiraceae</taxon>
        <taxon>Otoolea</taxon>
    </lineage>
</organism>
<sequence>MDDKLKELLRIARESNELRKALSESKDSGDNLYYQLRFGAPRDIEGWVKLYNQVHEYLDNDHADENKACLMQYTEMLAMMVSGDKGGE</sequence>
<accession>A0A6N3ESP6</accession>
<proteinExistence type="predicted"/>
<evidence type="ECO:0000313" key="1">
    <source>
        <dbReference type="EMBL" id="VYU41781.1"/>
    </source>
</evidence>